<dbReference type="GO" id="GO:0016020">
    <property type="term" value="C:membrane"/>
    <property type="evidence" value="ECO:0007669"/>
    <property type="project" value="UniProtKB-SubCell"/>
</dbReference>
<dbReference type="PANTHER" id="PTHR35457">
    <property type="entry name" value="HEME A SYNTHASE"/>
    <property type="match status" value="1"/>
</dbReference>
<evidence type="ECO:0000256" key="4">
    <source>
        <dbReference type="ARBA" id="ARBA00022723"/>
    </source>
</evidence>
<keyword evidence="9 12" id="KW-0472">Membrane</keyword>
<evidence type="ECO:0000256" key="9">
    <source>
        <dbReference type="ARBA" id="ARBA00023136"/>
    </source>
</evidence>
<dbReference type="GO" id="GO:0006784">
    <property type="term" value="P:heme A biosynthetic process"/>
    <property type="evidence" value="ECO:0007669"/>
    <property type="project" value="InterPro"/>
</dbReference>
<evidence type="ECO:0000256" key="7">
    <source>
        <dbReference type="ARBA" id="ARBA00023004"/>
    </source>
</evidence>
<keyword evidence="2" id="KW-1003">Cell membrane</keyword>
<keyword evidence="8" id="KW-0350">Heme biosynthesis</keyword>
<dbReference type="KEGG" id="sphe:GFH32_02290"/>
<accession>A0A5Q0QD70</accession>
<evidence type="ECO:0000256" key="1">
    <source>
        <dbReference type="ARBA" id="ARBA00004141"/>
    </source>
</evidence>
<evidence type="ECO:0000256" key="8">
    <source>
        <dbReference type="ARBA" id="ARBA00023133"/>
    </source>
</evidence>
<feature type="transmembrane region" description="Helical" evidence="12">
    <location>
        <begin position="291"/>
        <end position="313"/>
    </location>
</feature>
<dbReference type="RefSeq" id="WP_153512983.1">
    <property type="nucleotide sequence ID" value="NZ_CP045652.1"/>
</dbReference>
<dbReference type="PANTHER" id="PTHR35457:SF1">
    <property type="entry name" value="HEME A SYNTHASE"/>
    <property type="match status" value="1"/>
</dbReference>
<dbReference type="Proteomes" id="UP000326921">
    <property type="component" value="Chromosome"/>
</dbReference>
<protein>
    <submittedName>
        <fullName evidence="13">Heme A synthase</fullName>
    </submittedName>
</protein>
<evidence type="ECO:0000256" key="11">
    <source>
        <dbReference type="ARBA" id="ARBA00023444"/>
    </source>
</evidence>
<keyword evidence="3 12" id="KW-0812">Transmembrane</keyword>
<reference evidence="13 14" key="1">
    <citation type="submission" date="2019-10" db="EMBL/GenBank/DDBJ databases">
        <authorList>
            <person name="Dong K."/>
        </authorList>
    </citation>
    <scope>NUCLEOTIDE SEQUENCE [LARGE SCALE GENOMIC DNA]</scope>
    <source>
        <strain evidence="14">dk4302</strain>
    </source>
</reference>
<feature type="transmembrane region" description="Helical" evidence="12">
    <location>
        <begin position="173"/>
        <end position="194"/>
    </location>
</feature>
<dbReference type="GO" id="GO:0016491">
    <property type="term" value="F:oxidoreductase activity"/>
    <property type="evidence" value="ECO:0007669"/>
    <property type="project" value="UniProtKB-KW"/>
</dbReference>
<sequence>MFPSAEKRFIRATKITIFVLFLVITAGGIVRSTGSGMGCPDWPKCFNRIIPPTDISQLPAGYEQHYVDGRIKKNTRFANMIEFFGYKELADQIRHDETIHQHEEFNPVKTWTEYLNRLTGVVAGFCLLFSAIYSFTYWKKKKSITVWSVLNLVVVVIQAWLGSIVVSTNLTPWVITVHMLLAIVIVCISIHTYFLAVTFRDQSMLQSNSSDRRIFVLSIVSIVLLVIQVVYGTEVREAIDHLNAQQIERDTWIDSIGSNYHIHRVLAYVTLAITAYLFFKTRSVYVQSSQQYRFALIAFVLVCIQMLTGIILARFHVPAVAQTVHLVVATLFFGAQYYLMLLVSKPKQRALSNSAV</sequence>
<evidence type="ECO:0000256" key="6">
    <source>
        <dbReference type="ARBA" id="ARBA00023002"/>
    </source>
</evidence>
<evidence type="ECO:0000256" key="5">
    <source>
        <dbReference type="ARBA" id="ARBA00022989"/>
    </source>
</evidence>
<dbReference type="EMBL" id="CP045652">
    <property type="protein sequence ID" value="QGA28157.1"/>
    <property type="molecule type" value="Genomic_DNA"/>
</dbReference>
<evidence type="ECO:0000256" key="3">
    <source>
        <dbReference type="ARBA" id="ARBA00022692"/>
    </source>
</evidence>
<keyword evidence="5 12" id="KW-1133">Transmembrane helix</keyword>
<feature type="transmembrane region" description="Helical" evidence="12">
    <location>
        <begin position="12"/>
        <end position="30"/>
    </location>
</feature>
<comment type="subcellular location">
    <subcellularLocation>
        <location evidence="1">Membrane</location>
        <topology evidence="1">Multi-pass membrane protein</topology>
    </subcellularLocation>
</comment>
<dbReference type="Pfam" id="PF02628">
    <property type="entry name" value="COX15-CtaA"/>
    <property type="match status" value="1"/>
</dbReference>
<organism evidence="13 14">
    <name type="scientific">Sphingobacterium zhuxiongii</name>
    <dbReference type="NCBI Taxonomy" id="2662364"/>
    <lineage>
        <taxon>Bacteria</taxon>
        <taxon>Pseudomonadati</taxon>
        <taxon>Bacteroidota</taxon>
        <taxon>Sphingobacteriia</taxon>
        <taxon>Sphingobacteriales</taxon>
        <taxon>Sphingobacteriaceae</taxon>
        <taxon>Sphingobacterium</taxon>
    </lineage>
</organism>
<evidence type="ECO:0000313" key="14">
    <source>
        <dbReference type="Proteomes" id="UP000326921"/>
    </source>
</evidence>
<keyword evidence="4" id="KW-0479">Metal-binding</keyword>
<name>A0A5Q0QD70_9SPHI</name>
<evidence type="ECO:0000313" key="13">
    <source>
        <dbReference type="EMBL" id="QGA28157.1"/>
    </source>
</evidence>
<keyword evidence="10" id="KW-1015">Disulfide bond</keyword>
<dbReference type="InterPro" id="IPR050450">
    <property type="entry name" value="COX15/CtaA_HemeA_synthase"/>
</dbReference>
<dbReference type="AlphaFoldDB" id="A0A5Q0QD70"/>
<feature type="transmembrane region" description="Helical" evidence="12">
    <location>
        <begin position="261"/>
        <end position="279"/>
    </location>
</feature>
<keyword evidence="14" id="KW-1185">Reference proteome</keyword>
<feature type="transmembrane region" description="Helical" evidence="12">
    <location>
        <begin position="114"/>
        <end position="135"/>
    </location>
</feature>
<dbReference type="InterPro" id="IPR003780">
    <property type="entry name" value="COX15/CtaA_fam"/>
</dbReference>
<evidence type="ECO:0000256" key="12">
    <source>
        <dbReference type="SAM" id="Phobius"/>
    </source>
</evidence>
<evidence type="ECO:0000256" key="2">
    <source>
        <dbReference type="ARBA" id="ARBA00022475"/>
    </source>
</evidence>
<comment type="pathway">
    <text evidence="11">Porphyrin-containing compound metabolism.</text>
</comment>
<keyword evidence="6" id="KW-0560">Oxidoreductase</keyword>
<dbReference type="GO" id="GO:0046872">
    <property type="term" value="F:metal ion binding"/>
    <property type="evidence" value="ECO:0007669"/>
    <property type="project" value="UniProtKB-KW"/>
</dbReference>
<gene>
    <name evidence="13" type="ORF">GFH32_02290</name>
</gene>
<proteinExistence type="predicted"/>
<feature type="transmembrane region" description="Helical" evidence="12">
    <location>
        <begin position="319"/>
        <end position="339"/>
    </location>
</feature>
<feature type="transmembrane region" description="Helical" evidence="12">
    <location>
        <begin position="147"/>
        <end position="167"/>
    </location>
</feature>
<keyword evidence="7" id="KW-0408">Iron</keyword>
<feature type="transmembrane region" description="Helical" evidence="12">
    <location>
        <begin position="214"/>
        <end position="231"/>
    </location>
</feature>
<evidence type="ECO:0000256" key="10">
    <source>
        <dbReference type="ARBA" id="ARBA00023157"/>
    </source>
</evidence>